<comment type="pathway">
    <text evidence="1 9">Amino-acid biosynthesis; L-phenylalanine biosynthesis; phenylpyruvate from prephenate: step 1/1.</text>
</comment>
<keyword evidence="6 9" id="KW-0584">Phenylalanine biosynthesis</keyword>
<evidence type="ECO:0000256" key="5">
    <source>
        <dbReference type="ARBA" id="ARBA00023141"/>
    </source>
</evidence>
<evidence type="ECO:0000256" key="9">
    <source>
        <dbReference type="RuleBase" id="RU361254"/>
    </source>
</evidence>
<dbReference type="Pfam" id="PF01842">
    <property type="entry name" value="ACT"/>
    <property type="match status" value="1"/>
</dbReference>
<dbReference type="Gene3D" id="3.40.190.10">
    <property type="entry name" value="Periplasmic binding protein-like II"/>
    <property type="match status" value="2"/>
</dbReference>
<dbReference type="CDD" id="cd13633">
    <property type="entry name" value="PBP2_Sa-PDT_like"/>
    <property type="match status" value="1"/>
</dbReference>
<dbReference type="InterPro" id="IPR045865">
    <property type="entry name" value="ACT-like_dom_sf"/>
</dbReference>
<evidence type="ECO:0000256" key="1">
    <source>
        <dbReference type="ARBA" id="ARBA00004741"/>
    </source>
</evidence>
<evidence type="ECO:0000256" key="7">
    <source>
        <dbReference type="ARBA" id="ARBA00023239"/>
    </source>
</evidence>
<evidence type="ECO:0000313" key="13">
    <source>
        <dbReference type="Proteomes" id="UP001597541"/>
    </source>
</evidence>
<dbReference type="PANTHER" id="PTHR21022">
    <property type="entry name" value="PREPHENATE DEHYDRATASE P PROTEIN"/>
    <property type="match status" value="1"/>
</dbReference>
<evidence type="ECO:0000256" key="3">
    <source>
        <dbReference type="ARBA" id="ARBA00021872"/>
    </source>
</evidence>
<evidence type="ECO:0000313" key="12">
    <source>
        <dbReference type="EMBL" id="MFD2612587.1"/>
    </source>
</evidence>
<feature type="domain" description="Prephenate dehydratase" evidence="10">
    <location>
        <begin position="3"/>
        <end position="196"/>
    </location>
</feature>
<dbReference type="InterPro" id="IPR001086">
    <property type="entry name" value="Preph_deHydtase"/>
</dbReference>
<dbReference type="Gene3D" id="3.30.70.260">
    <property type="match status" value="1"/>
</dbReference>
<evidence type="ECO:0000256" key="6">
    <source>
        <dbReference type="ARBA" id="ARBA00023222"/>
    </source>
</evidence>
<comment type="caution">
    <text evidence="12">The sequence shown here is derived from an EMBL/GenBank/DDBJ whole genome shotgun (WGS) entry which is preliminary data.</text>
</comment>
<dbReference type="CDD" id="cd04905">
    <property type="entry name" value="ACT_CM-PDT"/>
    <property type="match status" value="1"/>
</dbReference>
<sequence length="291" mass="31851">MIRVALLGPGTFSEEAVRHLLDDSGQQVELHHYKLISEVFLATVNGVTDYSVIPVENTIEGSVSLHLDWLVHEVNLPIQAEWAYRITMNLIGFSSELTMLPGESAEAKLGGIQKIASHPTALAQCRQFLRSVIPQAELVETGTTAEGAKLVKGNGPGRGFAAVGTKSAAKLHGLDILYEEIQDHNNNFTRFVLAGGEPLALDRPSERKTSILVTLPEDFPGALHQVLSAFAWRRINLSKIESRPTKKKLGSYYFYIDIEAPMDSVLLPAALAEIEAIGCQVRVMGSYPNYT</sequence>
<evidence type="ECO:0000256" key="2">
    <source>
        <dbReference type="ARBA" id="ARBA00013147"/>
    </source>
</evidence>
<protein>
    <recommendedName>
        <fullName evidence="3 9">Prephenate dehydratase</fullName>
        <shortName evidence="9">PDT</shortName>
        <ecNumber evidence="2 9">4.2.1.51</ecNumber>
    </recommendedName>
</protein>
<organism evidence="12 13">
    <name type="scientific">Paenibacillus gansuensis</name>
    <dbReference type="NCBI Taxonomy" id="306542"/>
    <lineage>
        <taxon>Bacteria</taxon>
        <taxon>Bacillati</taxon>
        <taxon>Bacillota</taxon>
        <taxon>Bacilli</taxon>
        <taxon>Bacillales</taxon>
        <taxon>Paenibacillaceae</taxon>
        <taxon>Paenibacillus</taxon>
    </lineage>
</organism>
<dbReference type="Proteomes" id="UP001597541">
    <property type="component" value="Unassembled WGS sequence"/>
</dbReference>
<proteinExistence type="predicted"/>
<dbReference type="SUPFAM" id="SSF53850">
    <property type="entry name" value="Periplasmic binding protein-like II"/>
    <property type="match status" value="1"/>
</dbReference>
<evidence type="ECO:0000259" key="11">
    <source>
        <dbReference type="PROSITE" id="PS51671"/>
    </source>
</evidence>
<dbReference type="Pfam" id="PF00800">
    <property type="entry name" value="PDT"/>
    <property type="match status" value="1"/>
</dbReference>
<dbReference type="SUPFAM" id="SSF55021">
    <property type="entry name" value="ACT-like"/>
    <property type="match status" value="1"/>
</dbReference>
<dbReference type="InterPro" id="IPR018528">
    <property type="entry name" value="Preph_deHydtase_CS"/>
</dbReference>
<comment type="catalytic activity">
    <reaction evidence="8 9">
        <text>prephenate + H(+) = 3-phenylpyruvate + CO2 + H2O</text>
        <dbReference type="Rhea" id="RHEA:21648"/>
        <dbReference type="ChEBI" id="CHEBI:15377"/>
        <dbReference type="ChEBI" id="CHEBI:15378"/>
        <dbReference type="ChEBI" id="CHEBI:16526"/>
        <dbReference type="ChEBI" id="CHEBI:18005"/>
        <dbReference type="ChEBI" id="CHEBI:29934"/>
        <dbReference type="EC" id="4.2.1.51"/>
    </reaction>
</comment>
<keyword evidence="5 9" id="KW-0057">Aromatic amino acid biosynthesis</keyword>
<feature type="domain" description="ACT" evidence="11">
    <location>
        <begin position="211"/>
        <end position="288"/>
    </location>
</feature>
<name>A0ABW5PBA9_9BACL</name>
<dbReference type="InterPro" id="IPR008242">
    <property type="entry name" value="Chor_mutase/pphenate_deHydtase"/>
</dbReference>
<dbReference type="NCBIfam" id="NF008865">
    <property type="entry name" value="PRK11898.1"/>
    <property type="match status" value="1"/>
</dbReference>
<reference evidence="13" key="1">
    <citation type="journal article" date="2019" name="Int. J. Syst. Evol. Microbiol.">
        <title>The Global Catalogue of Microorganisms (GCM) 10K type strain sequencing project: providing services to taxonomists for standard genome sequencing and annotation.</title>
        <authorList>
            <consortium name="The Broad Institute Genomics Platform"/>
            <consortium name="The Broad Institute Genome Sequencing Center for Infectious Disease"/>
            <person name="Wu L."/>
            <person name="Ma J."/>
        </authorList>
    </citation>
    <scope>NUCLEOTIDE SEQUENCE [LARGE SCALE GENOMIC DNA]</scope>
    <source>
        <strain evidence="13">KCTC 3950</strain>
    </source>
</reference>
<keyword evidence="7 9" id="KW-0456">Lyase</keyword>
<evidence type="ECO:0000256" key="8">
    <source>
        <dbReference type="ARBA" id="ARBA00047848"/>
    </source>
</evidence>
<dbReference type="RefSeq" id="WP_377602266.1">
    <property type="nucleotide sequence ID" value="NZ_JBHUME010000007.1"/>
</dbReference>
<dbReference type="EC" id="4.2.1.51" evidence="2 9"/>
<accession>A0ABW5PBA9</accession>
<gene>
    <name evidence="9 12" type="primary">pheA</name>
    <name evidence="12" type="ORF">ACFSUF_09150</name>
</gene>
<dbReference type="PROSITE" id="PS51671">
    <property type="entry name" value="ACT"/>
    <property type="match status" value="1"/>
</dbReference>
<dbReference type="PROSITE" id="PS51171">
    <property type="entry name" value="PREPHENATE_DEHYDR_3"/>
    <property type="match status" value="1"/>
</dbReference>
<dbReference type="EMBL" id="JBHUME010000007">
    <property type="protein sequence ID" value="MFD2612587.1"/>
    <property type="molecule type" value="Genomic_DNA"/>
</dbReference>
<dbReference type="PIRSF" id="PIRSF001500">
    <property type="entry name" value="Chor_mut_pdt_Ppr"/>
    <property type="match status" value="1"/>
</dbReference>
<dbReference type="GO" id="GO:0004664">
    <property type="term" value="F:prephenate dehydratase activity"/>
    <property type="evidence" value="ECO:0007669"/>
    <property type="project" value="UniProtKB-EC"/>
</dbReference>
<evidence type="ECO:0000256" key="4">
    <source>
        <dbReference type="ARBA" id="ARBA00022605"/>
    </source>
</evidence>
<keyword evidence="4 9" id="KW-0028">Amino-acid biosynthesis</keyword>
<dbReference type="PANTHER" id="PTHR21022:SF19">
    <property type="entry name" value="PREPHENATE DEHYDRATASE-RELATED"/>
    <property type="match status" value="1"/>
</dbReference>
<dbReference type="InterPro" id="IPR002912">
    <property type="entry name" value="ACT_dom"/>
</dbReference>
<keyword evidence="13" id="KW-1185">Reference proteome</keyword>
<dbReference type="PROSITE" id="PS00858">
    <property type="entry name" value="PREPHENATE_DEHYDR_2"/>
    <property type="match status" value="1"/>
</dbReference>
<evidence type="ECO:0000259" key="10">
    <source>
        <dbReference type="PROSITE" id="PS51171"/>
    </source>
</evidence>